<sequence>MRLNRWLIHKLGGTDNTSDCPFSQEHLNLKLRQVGNDKFGIISTSYPLSDEQFQHIKREASKTFPGYEMILLECLDVEMGTLARAEITAIHNKLHDLECNHRTLQKDGIVKV</sequence>
<dbReference type="AlphaFoldDB" id="A0A6M3IQ61"/>
<gene>
    <name evidence="1" type="ORF">MM415B01299_0007</name>
</gene>
<organism evidence="1">
    <name type="scientific">viral metagenome</name>
    <dbReference type="NCBI Taxonomy" id="1070528"/>
    <lineage>
        <taxon>unclassified sequences</taxon>
        <taxon>metagenomes</taxon>
        <taxon>organismal metagenomes</taxon>
    </lineage>
</organism>
<protein>
    <submittedName>
        <fullName evidence="1">Uncharacterized protein</fullName>
    </submittedName>
</protein>
<accession>A0A6M3IQ61</accession>
<name>A0A6M3IQ61_9ZZZZ</name>
<reference evidence="1" key="1">
    <citation type="submission" date="2020-03" db="EMBL/GenBank/DDBJ databases">
        <title>The deep terrestrial virosphere.</title>
        <authorList>
            <person name="Holmfeldt K."/>
            <person name="Nilsson E."/>
            <person name="Simone D."/>
            <person name="Lopez-Fernandez M."/>
            <person name="Wu X."/>
            <person name="de Brujin I."/>
            <person name="Lundin D."/>
            <person name="Andersson A."/>
            <person name="Bertilsson S."/>
            <person name="Dopson M."/>
        </authorList>
    </citation>
    <scope>NUCLEOTIDE SEQUENCE</scope>
    <source>
        <strain evidence="1">MM415B01299</strain>
    </source>
</reference>
<proteinExistence type="predicted"/>
<evidence type="ECO:0000313" key="1">
    <source>
        <dbReference type="EMBL" id="QJA59428.1"/>
    </source>
</evidence>
<dbReference type="EMBL" id="MT141369">
    <property type="protein sequence ID" value="QJA59428.1"/>
    <property type="molecule type" value="Genomic_DNA"/>
</dbReference>